<feature type="transmembrane region" description="Helical" evidence="2">
    <location>
        <begin position="49"/>
        <end position="72"/>
    </location>
</feature>
<keyword evidence="4" id="KW-0378">Hydrolase</keyword>
<dbReference type="AlphaFoldDB" id="A0A345NKC3"/>
<evidence type="ECO:0000259" key="3">
    <source>
        <dbReference type="Pfam" id="PF02517"/>
    </source>
</evidence>
<dbReference type="PANTHER" id="PTHR35797">
    <property type="entry name" value="PROTEASE-RELATED"/>
    <property type="match status" value="1"/>
</dbReference>
<evidence type="ECO:0000256" key="2">
    <source>
        <dbReference type="SAM" id="Phobius"/>
    </source>
</evidence>
<dbReference type="Pfam" id="PF02517">
    <property type="entry name" value="Rce1-like"/>
    <property type="match status" value="1"/>
</dbReference>
<dbReference type="GO" id="GO:0004175">
    <property type="term" value="F:endopeptidase activity"/>
    <property type="evidence" value="ECO:0007669"/>
    <property type="project" value="UniProtKB-ARBA"/>
</dbReference>
<keyword evidence="2" id="KW-0812">Transmembrane</keyword>
<dbReference type="GO" id="GO:0006508">
    <property type="term" value="P:proteolysis"/>
    <property type="evidence" value="ECO:0007669"/>
    <property type="project" value="UniProtKB-KW"/>
</dbReference>
<dbReference type="EMBL" id="CP031229">
    <property type="protein sequence ID" value="AXH95481.1"/>
    <property type="molecule type" value="Genomic_DNA"/>
</dbReference>
<evidence type="ECO:0000313" key="5">
    <source>
        <dbReference type="Proteomes" id="UP000253790"/>
    </source>
</evidence>
<keyword evidence="2" id="KW-1133">Transmembrane helix</keyword>
<gene>
    <name evidence="4" type="ORF">DV701_04460</name>
</gene>
<organism evidence="4 5">
    <name type="scientific">Ornithinimicrobium avium</name>
    <dbReference type="NCBI Taxonomy" id="2283195"/>
    <lineage>
        <taxon>Bacteria</taxon>
        <taxon>Bacillati</taxon>
        <taxon>Actinomycetota</taxon>
        <taxon>Actinomycetes</taxon>
        <taxon>Micrococcales</taxon>
        <taxon>Ornithinimicrobiaceae</taxon>
        <taxon>Ornithinimicrobium</taxon>
    </lineage>
</organism>
<dbReference type="RefSeq" id="WP_114927246.1">
    <property type="nucleotide sequence ID" value="NZ_CP031229.1"/>
</dbReference>
<feature type="region of interest" description="Disordered" evidence="1">
    <location>
        <begin position="26"/>
        <end position="50"/>
    </location>
</feature>
<accession>A0A345NKC3</accession>
<keyword evidence="2" id="KW-0472">Membrane</keyword>
<dbReference type="InterPro" id="IPR042150">
    <property type="entry name" value="MmRce1-like"/>
</dbReference>
<dbReference type="GO" id="GO:0008237">
    <property type="term" value="F:metallopeptidase activity"/>
    <property type="evidence" value="ECO:0007669"/>
    <property type="project" value="UniProtKB-KW"/>
</dbReference>
<reference evidence="4 5" key="1">
    <citation type="submission" date="2018-07" db="EMBL/GenBank/DDBJ databases">
        <title>Complete genome sequencing of Ornithinimicrobium sp. AMA3305.</title>
        <authorList>
            <person name="Bae J.-W."/>
        </authorList>
    </citation>
    <scope>NUCLEOTIDE SEQUENCE [LARGE SCALE GENOMIC DNA]</scope>
    <source>
        <strain evidence="4 5">AMA3305</strain>
    </source>
</reference>
<proteinExistence type="predicted"/>
<protein>
    <submittedName>
        <fullName evidence="4">CPBP family intramembrane metalloprotease</fullName>
    </submittedName>
</protein>
<keyword evidence="5" id="KW-1185">Reference proteome</keyword>
<keyword evidence="4" id="KW-0482">Metalloprotease</keyword>
<feature type="transmembrane region" description="Helical" evidence="2">
    <location>
        <begin position="161"/>
        <end position="180"/>
    </location>
</feature>
<feature type="transmembrane region" description="Helical" evidence="2">
    <location>
        <begin position="201"/>
        <end position="219"/>
    </location>
</feature>
<dbReference type="PANTHER" id="PTHR35797:SF1">
    <property type="entry name" value="PROTEASE"/>
    <property type="match status" value="1"/>
</dbReference>
<keyword evidence="4" id="KW-0645">Protease</keyword>
<feature type="transmembrane region" description="Helical" evidence="2">
    <location>
        <begin position="282"/>
        <end position="301"/>
    </location>
</feature>
<dbReference type="KEGG" id="orn:DV701_04460"/>
<dbReference type="Proteomes" id="UP000253790">
    <property type="component" value="Chromosome"/>
</dbReference>
<sequence>MTTHGTSARPVPRAARTAGAAYLDRADASAQRSTMPAPGRRHRSGRPDVGGGGSAGRIVLICLAMFTGPWVWWASLIAEDHGLLDGHLPQGLALWTMTPVLAAAVLLTGGRPAFADLGRRLLRWRVPVRVWGAALLIPPAIALLAAAVVSLSGGQVPLGEALSLPAALGYLGYGTGLFLLTEEAGWRGVLLPLLQRRTGPVQASVLVGVVWAVWHLPLLVSRGQGDPVQSLIPFSLLVVATSVLLGAVFNAARGSVLVAALLHASFDASYSYFGVVGPGHDMLWATVAATWSAVGVLALTVRGRSFLGGGSR</sequence>
<evidence type="ECO:0000313" key="4">
    <source>
        <dbReference type="EMBL" id="AXH95481.1"/>
    </source>
</evidence>
<feature type="domain" description="CAAX prenyl protease 2/Lysostaphin resistance protein A-like" evidence="3">
    <location>
        <begin position="179"/>
        <end position="268"/>
    </location>
</feature>
<evidence type="ECO:0000256" key="1">
    <source>
        <dbReference type="SAM" id="MobiDB-lite"/>
    </source>
</evidence>
<feature type="transmembrane region" description="Helical" evidence="2">
    <location>
        <begin position="231"/>
        <end position="249"/>
    </location>
</feature>
<dbReference type="InterPro" id="IPR003675">
    <property type="entry name" value="Rce1/LyrA-like_dom"/>
</dbReference>
<feature type="transmembrane region" description="Helical" evidence="2">
    <location>
        <begin position="256"/>
        <end position="276"/>
    </location>
</feature>
<dbReference type="OrthoDB" id="3693644at2"/>
<name>A0A345NKC3_9MICO</name>
<feature type="transmembrane region" description="Helical" evidence="2">
    <location>
        <begin position="92"/>
        <end position="109"/>
    </location>
</feature>
<dbReference type="GO" id="GO:0080120">
    <property type="term" value="P:CAAX-box protein maturation"/>
    <property type="evidence" value="ECO:0007669"/>
    <property type="project" value="UniProtKB-ARBA"/>
</dbReference>
<feature type="transmembrane region" description="Helical" evidence="2">
    <location>
        <begin position="130"/>
        <end position="149"/>
    </location>
</feature>